<gene>
    <name evidence="2" type="ORF">FIBSPDRAFT_857226</name>
</gene>
<dbReference type="Gene3D" id="3.30.470.20">
    <property type="entry name" value="ATP-grasp fold, B domain"/>
    <property type="match status" value="1"/>
</dbReference>
<dbReference type="OrthoDB" id="196847at2759"/>
<dbReference type="Pfam" id="PF02786">
    <property type="entry name" value="CPSase_L_D2"/>
    <property type="match status" value="1"/>
</dbReference>
<dbReference type="SUPFAM" id="SSF56059">
    <property type="entry name" value="Glutathione synthetase ATP-binding domain-like"/>
    <property type="match status" value="1"/>
</dbReference>
<dbReference type="InterPro" id="IPR005479">
    <property type="entry name" value="CPAse_ATP-bd"/>
</dbReference>
<evidence type="ECO:0000259" key="1">
    <source>
        <dbReference type="Pfam" id="PF02786"/>
    </source>
</evidence>
<dbReference type="EMBL" id="KV417527">
    <property type="protein sequence ID" value="KZP24196.1"/>
    <property type="molecule type" value="Genomic_DNA"/>
</dbReference>
<evidence type="ECO:0000313" key="2">
    <source>
        <dbReference type="EMBL" id="KZP24196.1"/>
    </source>
</evidence>
<protein>
    <recommendedName>
        <fullName evidence="1">Carbamoyl phosphate synthase ATP-binding domain-containing protein</fullName>
    </recommendedName>
</protein>
<dbReference type="Proteomes" id="UP000076532">
    <property type="component" value="Unassembled WGS sequence"/>
</dbReference>
<accession>A0A166MQ19</accession>
<feature type="domain" description="Carbamoyl phosphate synthase ATP-binding" evidence="1">
    <location>
        <begin position="30"/>
        <end position="83"/>
    </location>
</feature>
<dbReference type="STRING" id="436010.A0A166MQ19"/>
<reference evidence="2 3" key="1">
    <citation type="journal article" date="2016" name="Mol. Biol. Evol.">
        <title>Comparative Genomics of Early-Diverging Mushroom-Forming Fungi Provides Insights into the Origins of Lignocellulose Decay Capabilities.</title>
        <authorList>
            <person name="Nagy L.G."/>
            <person name="Riley R."/>
            <person name="Tritt A."/>
            <person name="Adam C."/>
            <person name="Daum C."/>
            <person name="Floudas D."/>
            <person name="Sun H."/>
            <person name="Yadav J.S."/>
            <person name="Pangilinan J."/>
            <person name="Larsson K.H."/>
            <person name="Matsuura K."/>
            <person name="Barry K."/>
            <person name="Labutti K."/>
            <person name="Kuo R."/>
            <person name="Ohm R.A."/>
            <person name="Bhattacharya S.S."/>
            <person name="Shirouzu T."/>
            <person name="Yoshinaga Y."/>
            <person name="Martin F.M."/>
            <person name="Grigoriev I.V."/>
            <person name="Hibbett D.S."/>
        </authorList>
    </citation>
    <scope>NUCLEOTIDE SEQUENCE [LARGE SCALE GENOMIC DNA]</scope>
    <source>
        <strain evidence="2 3">CBS 109695</strain>
    </source>
</reference>
<organism evidence="2 3">
    <name type="scientific">Athelia psychrophila</name>
    <dbReference type="NCBI Taxonomy" id="1759441"/>
    <lineage>
        <taxon>Eukaryota</taxon>
        <taxon>Fungi</taxon>
        <taxon>Dikarya</taxon>
        <taxon>Basidiomycota</taxon>
        <taxon>Agaricomycotina</taxon>
        <taxon>Agaricomycetes</taxon>
        <taxon>Agaricomycetidae</taxon>
        <taxon>Atheliales</taxon>
        <taxon>Atheliaceae</taxon>
        <taxon>Athelia</taxon>
    </lineage>
</organism>
<evidence type="ECO:0000313" key="3">
    <source>
        <dbReference type="Proteomes" id="UP000076532"/>
    </source>
</evidence>
<sequence length="96" mass="11033">MPRETLPTCVNCRAVCNDVSRGLPRCRPPPSSTIPRYLVELLLVTSTKMARALRHQCVGAFEYLVNSHTCKWVFLEINPRIQIRGDMNHDLMRIQP</sequence>
<proteinExistence type="predicted"/>
<dbReference type="AlphaFoldDB" id="A0A166MQ19"/>
<name>A0A166MQ19_9AGAM</name>
<keyword evidence="3" id="KW-1185">Reference proteome</keyword>
<dbReference type="GO" id="GO:0005524">
    <property type="term" value="F:ATP binding"/>
    <property type="evidence" value="ECO:0007669"/>
    <property type="project" value="InterPro"/>
</dbReference>